<dbReference type="InterPro" id="IPR003879">
    <property type="entry name" value="Butyrophylin_SPRY"/>
</dbReference>
<evidence type="ECO:0000256" key="2">
    <source>
        <dbReference type="ARBA" id="ARBA00022771"/>
    </source>
</evidence>
<keyword evidence="2 4" id="KW-0863">Zinc-finger</keyword>
<dbReference type="AlphaFoldDB" id="A0A811ZXN4"/>
<dbReference type="PROSITE" id="PS50089">
    <property type="entry name" value="ZF_RING_2"/>
    <property type="match status" value="1"/>
</dbReference>
<evidence type="ECO:0000313" key="6">
    <source>
        <dbReference type="EMBL" id="CAD7692876.1"/>
    </source>
</evidence>
<dbReference type="PANTHER" id="PTHR24103">
    <property type="entry name" value="E3 UBIQUITIN-PROTEIN LIGASE TRIM"/>
    <property type="match status" value="1"/>
</dbReference>
<dbReference type="InterPro" id="IPR001841">
    <property type="entry name" value="Znf_RING"/>
</dbReference>
<dbReference type="EMBL" id="CAJHUB010000776">
    <property type="protein sequence ID" value="CAD7692876.1"/>
    <property type="molecule type" value="Genomic_DNA"/>
</dbReference>
<dbReference type="Gene3D" id="3.30.40.10">
    <property type="entry name" value="Zinc/RING finger domain, C3HC4 (zinc finger)"/>
    <property type="match status" value="1"/>
</dbReference>
<dbReference type="InterPro" id="IPR013320">
    <property type="entry name" value="ConA-like_dom_sf"/>
</dbReference>
<keyword evidence="7" id="KW-1185">Reference proteome</keyword>
<dbReference type="SUPFAM" id="SSF49899">
    <property type="entry name" value="Concanavalin A-like lectins/glucanases"/>
    <property type="match status" value="1"/>
</dbReference>
<evidence type="ECO:0000256" key="3">
    <source>
        <dbReference type="ARBA" id="ARBA00022833"/>
    </source>
</evidence>
<dbReference type="SUPFAM" id="SSF57850">
    <property type="entry name" value="RING/U-box"/>
    <property type="match status" value="1"/>
</dbReference>
<name>A0A811ZXN4_NYCPR</name>
<dbReference type="Proteomes" id="UP000645828">
    <property type="component" value="Unassembled WGS sequence"/>
</dbReference>
<dbReference type="GO" id="GO:0008270">
    <property type="term" value="F:zinc ion binding"/>
    <property type="evidence" value="ECO:0007669"/>
    <property type="project" value="UniProtKB-KW"/>
</dbReference>
<proteinExistence type="predicted"/>
<comment type="caution">
    <text evidence="6">The sequence shown here is derived from an EMBL/GenBank/DDBJ whole genome shotgun (WGS) entry which is preliminary data.</text>
</comment>
<dbReference type="PRINTS" id="PR01407">
    <property type="entry name" value="BUTYPHLNCDUF"/>
</dbReference>
<evidence type="ECO:0000256" key="4">
    <source>
        <dbReference type="PROSITE-ProRule" id="PRU00175"/>
    </source>
</evidence>
<keyword evidence="3" id="KW-0862">Zinc</keyword>
<evidence type="ECO:0000313" key="7">
    <source>
        <dbReference type="Proteomes" id="UP000645828"/>
    </source>
</evidence>
<organism evidence="6 7">
    <name type="scientific">Nyctereutes procyonoides</name>
    <name type="common">Raccoon dog</name>
    <name type="synonym">Canis procyonoides</name>
    <dbReference type="NCBI Taxonomy" id="34880"/>
    <lineage>
        <taxon>Eukaryota</taxon>
        <taxon>Metazoa</taxon>
        <taxon>Chordata</taxon>
        <taxon>Craniata</taxon>
        <taxon>Vertebrata</taxon>
        <taxon>Euteleostomi</taxon>
        <taxon>Mammalia</taxon>
        <taxon>Eutheria</taxon>
        <taxon>Laurasiatheria</taxon>
        <taxon>Carnivora</taxon>
        <taxon>Caniformia</taxon>
        <taxon>Canidae</taxon>
        <taxon>Nyctereutes</taxon>
    </lineage>
</organism>
<protein>
    <submittedName>
        <fullName evidence="6">(raccoon dog) hypothetical protein</fullName>
    </submittedName>
</protein>
<dbReference type="InterPro" id="IPR043136">
    <property type="entry name" value="B30.2/SPRY_sf"/>
</dbReference>
<accession>A0A811ZXN4</accession>
<gene>
    <name evidence="6" type="ORF">NYPRO_LOCUS25668</name>
</gene>
<evidence type="ECO:0000259" key="5">
    <source>
        <dbReference type="PROSITE" id="PS50089"/>
    </source>
</evidence>
<dbReference type="InterPro" id="IPR013083">
    <property type="entry name" value="Znf_RING/FYVE/PHD"/>
</dbReference>
<keyword evidence="1" id="KW-0479">Metal-binding</keyword>
<dbReference type="InterPro" id="IPR050143">
    <property type="entry name" value="TRIM/RBCC"/>
</dbReference>
<evidence type="ECO:0000256" key="1">
    <source>
        <dbReference type="ARBA" id="ARBA00022723"/>
    </source>
</evidence>
<sequence length="417" mass="47316">MAAASPLRELEGEVLCSICLNYLRDPIAINCGYVFCYHCIIQVFLVNLLRSHYIILFVRLSLRKKIFAMMKVDEERQPKGDGPLEQNARSCDDQQIFCVMCWESPEHRHHTAGKILNHLKILKKYNPELSQELAKGRNSHVTKGSEEFIQFQTHIYELEKKSLSSQHLGLCRTQKFWIEKSISAEIKKWAEERDLEYITMRITLNSQTANGYLSVSLNGKNMILTGLWMNKYQHAEEEEASMKYWGGARGMFGTSYLSGLMGATEGYSSTGYRNKNEELEEWSQENEIWPKFCLAGVARESVVRRGLLNFSHEEGFWTLQLSSAGVNIGISPEPLQILSYCPRHIGVALDYDGGKVTLPPAGHIELGKGEVAPLTVGQWPAAPRCHHYHHHYHCWPLAGHHAQSYTTGRCRGQGATG</sequence>
<dbReference type="Pfam" id="PF15227">
    <property type="entry name" value="zf-C3HC4_4"/>
    <property type="match status" value="1"/>
</dbReference>
<reference evidence="6" key="1">
    <citation type="submission" date="2020-12" db="EMBL/GenBank/DDBJ databases">
        <authorList>
            <consortium name="Molecular Ecology Group"/>
        </authorList>
    </citation>
    <scope>NUCLEOTIDE SEQUENCE</scope>
    <source>
        <strain evidence="6">TBG_1078</strain>
    </source>
</reference>
<feature type="domain" description="RING-type" evidence="5">
    <location>
        <begin position="16"/>
        <end position="40"/>
    </location>
</feature>
<dbReference type="Gene3D" id="2.60.120.920">
    <property type="match status" value="1"/>
</dbReference>
<dbReference type="SMART" id="SM00184">
    <property type="entry name" value="RING"/>
    <property type="match status" value="1"/>
</dbReference>